<feature type="binding site" description="axial binding residue" evidence="17">
    <location>
        <position position="185"/>
    </location>
    <ligand>
        <name>heme b</name>
        <dbReference type="ChEBI" id="CHEBI:60344"/>
    </ligand>
    <ligandPart>
        <name>Fe</name>
        <dbReference type="ChEBI" id="CHEBI:18248"/>
    </ligandPart>
</feature>
<keyword evidence="13 19" id="KW-1015">Disulfide bond</keyword>
<evidence type="ECO:0000256" key="1">
    <source>
        <dbReference type="ARBA" id="ARBA00000189"/>
    </source>
</evidence>
<feature type="binding site" evidence="17">
    <location>
        <position position="83"/>
    </location>
    <ligand>
        <name>Ca(2+)</name>
        <dbReference type="ChEBI" id="CHEBI:29108"/>
        <label>1</label>
    </ligand>
</feature>
<comment type="cofactor">
    <cofactor evidence="17 20">
        <name>Ca(2+)</name>
        <dbReference type="ChEBI" id="CHEBI:29108"/>
    </cofactor>
    <text evidence="17 20">Binds 2 calcium ions per subunit.</text>
</comment>
<dbReference type="InterPro" id="IPR019793">
    <property type="entry name" value="Peroxidases_heam-ligand_BS"/>
</dbReference>
<dbReference type="CDD" id="cd00693">
    <property type="entry name" value="secretory_peroxidase"/>
    <property type="match status" value="1"/>
</dbReference>
<dbReference type="PROSITE" id="PS00436">
    <property type="entry name" value="PEROXIDASE_2"/>
    <property type="match status" value="1"/>
</dbReference>
<dbReference type="FunFam" id="1.10.420.10:FF:000007">
    <property type="entry name" value="Peroxidase"/>
    <property type="match status" value="1"/>
</dbReference>
<keyword evidence="11 20" id="KW-0560">Oxidoreductase</keyword>
<accession>A0A8B8LXC2</accession>
<evidence type="ECO:0000256" key="6">
    <source>
        <dbReference type="ARBA" id="ARBA00022559"/>
    </source>
</evidence>
<evidence type="ECO:0000256" key="8">
    <source>
        <dbReference type="ARBA" id="ARBA00022723"/>
    </source>
</evidence>
<evidence type="ECO:0000256" key="10">
    <source>
        <dbReference type="ARBA" id="ARBA00022837"/>
    </source>
</evidence>
<organism evidence="22 23">
    <name type="scientific">Abrus precatorius</name>
    <name type="common">Indian licorice</name>
    <name type="synonym">Glycine abrus</name>
    <dbReference type="NCBI Taxonomy" id="3816"/>
    <lineage>
        <taxon>Eukaryota</taxon>
        <taxon>Viridiplantae</taxon>
        <taxon>Streptophyta</taxon>
        <taxon>Embryophyta</taxon>
        <taxon>Tracheophyta</taxon>
        <taxon>Spermatophyta</taxon>
        <taxon>Magnoliopsida</taxon>
        <taxon>eudicotyledons</taxon>
        <taxon>Gunneridae</taxon>
        <taxon>Pentapetalae</taxon>
        <taxon>rosids</taxon>
        <taxon>fabids</taxon>
        <taxon>Fabales</taxon>
        <taxon>Fabaceae</taxon>
        <taxon>Papilionoideae</taxon>
        <taxon>50 kb inversion clade</taxon>
        <taxon>NPAAA clade</taxon>
        <taxon>indigoferoid/millettioid clade</taxon>
        <taxon>Abreae</taxon>
        <taxon>Abrus</taxon>
    </lineage>
</organism>
<dbReference type="AlphaFoldDB" id="A0A8B8LXC2"/>
<keyword evidence="6 20" id="KW-0575">Peroxidase</keyword>
<dbReference type="GO" id="GO:0020037">
    <property type="term" value="F:heme binding"/>
    <property type="evidence" value="ECO:0007669"/>
    <property type="project" value="UniProtKB-UniRule"/>
</dbReference>
<dbReference type="RefSeq" id="XP_027359554.1">
    <property type="nucleotide sequence ID" value="XM_027503753.1"/>
</dbReference>
<keyword evidence="7 20" id="KW-0349">Heme</keyword>
<dbReference type="Pfam" id="PF00141">
    <property type="entry name" value="peroxidase"/>
    <property type="match status" value="1"/>
</dbReference>
<dbReference type="GO" id="GO:0005576">
    <property type="term" value="C:extracellular region"/>
    <property type="evidence" value="ECO:0007669"/>
    <property type="project" value="UniProtKB-SubCell"/>
</dbReference>
<feature type="binding site" evidence="17">
    <location>
        <position position="62"/>
    </location>
    <ligand>
        <name>Ca(2+)</name>
        <dbReference type="ChEBI" id="CHEBI:29108"/>
        <label>1</label>
    </ligand>
</feature>
<evidence type="ECO:0000256" key="19">
    <source>
        <dbReference type="PIRSR" id="PIRSR600823-5"/>
    </source>
</evidence>
<dbReference type="KEGG" id="aprc:113868167"/>
<evidence type="ECO:0000256" key="7">
    <source>
        <dbReference type="ARBA" id="ARBA00022617"/>
    </source>
</evidence>
<evidence type="ECO:0000256" key="3">
    <source>
        <dbReference type="ARBA" id="ARBA00006873"/>
    </source>
</evidence>
<feature type="binding site" evidence="17">
    <location>
        <position position="65"/>
    </location>
    <ligand>
        <name>Ca(2+)</name>
        <dbReference type="ChEBI" id="CHEBI:29108"/>
        <label>1</label>
    </ligand>
</feature>
<evidence type="ECO:0000313" key="23">
    <source>
        <dbReference type="RefSeq" id="XP_027359554.1"/>
    </source>
</evidence>
<dbReference type="OrthoDB" id="2113341at2759"/>
<feature type="binding site" evidence="17">
    <location>
        <position position="69"/>
    </location>
    <ligand>
        <name>Ca(2+)</name>
        <dbReference type="ChEBI" id="CHEBI:29108"/>
        <label>1</label>
    </ligand>
</feature>
<evidence type="ECO:0000256" key="12">
    <source>
        <dbReference type="ARBA" id="ARBA00023004"/>
    </source>
</evidence>
<dbReference type="InterPro" id="IPR002016">
    <property type="entry name" value="Haem_peroxidase"/>
</dbReference>
<protein>
    <recommendedName>
        <fullName evidence="4 20">Peroxidase</fullName>
        <ecNumber evidence="4 20">1.11.1.7</ecNumber>
    </recommendedName>
</protein>
<dbReference type="Gene3D" id="1.10.420.10">
    <property type="entry name" value="Peroxidase, domain 2"/>
    <property type="match status" value="1"/>
</dbReference>
<feature type="disulfide bond" evidence="19">
    <location>
        <begin position="115"/>
        <end position="311"/>
    </location>
</feature>
<dbReference type="FunFam" id="1.10.520.10:FF:000008">
    <property type="entry name" value="Peroxidase"/>
    <property type="match status" value="1"/>
</dbReference>
<keyword evidence="12 17" id="KW-0408">Iron</keyword>
<comment type="catalytic activity">
    <reaction evidence="1 20">
        <text>2 a phenolic donor + H2O2 = 2 a phenolic radical donor + 2 H2O</text>
        <dbReference type="Rhea" id="RHEA:56136"/>
        <dbReference type="ChEBI" id="CHEBI:15377"/>
        <dbReference type="ChEBI" id="CHEBI:16240"/>
        <dbReference type="ChEBI" id="CHEBI:139520"/>
        <dbReference type="ChEBI" id="CHEBI:139521"/>
        <dbReference type="EC" id="1.11.1.7"/>
    </reaction>
</comment>
<evidence type="ECO:0000256" key="20">
    <source>
        <dbReference type="RuleBase" id="RU362060"/>
    </source>
</evidence>
<gene>
    <name evidence="23" type="primary">LOC113868167</name>
</gene>
<feature type="binding site" evidence="17">
    <location>
        <position position="71"/>
    </location>
    <ligand>
        <name>Ca(2+)</name>
        <dbReference type="ChEBI" id="CHEBI:29108"/>
        <label>1</label>
    </ligand>
</feature>
<evidence type="ECO:0000256" key="11">
    <source>
        <dbReference type="ARBA" id="ARBA00023002"/>
    </source>
</evidence>
<feature type="disulfide bond" evidence="19">
    <location>
        <begin position="192"/>
        <end position="222"/>
    </location>
</feature>
<reference evidence="23" key="2">
    <citation type="submission" date="2025-08" db="UniProtKB">
        <authorList>
            <consortium name="RefSeq"/>
        </authorList>
    </citation>
    <scope>IDENTIFICATION</scope>
    <source>
        <tissue evidence="23">Young leaves</tissue>
    </source>
</reference>
<keyword evidence="14 20" id="KW-0376">Hydrogen peroxide</keyword>
<keyword evidence="9 20" id="KW-0732">Signal</keyword>
<keyword evidence="10 17" id="KW-0106">Calcium</keyword>
<comment type="function">
    <text evidence="2">Removal of H(2)O(2), oxidation of toxic reductants, biosynthesis and degradation of lignin, suberization, auxin catabolism, response to environmental stresses such as wounding, pathogen attack and oxidative stress. These functions might be dependent on each isozyme/isoform in each plant tissue.</text>
</comment>
<proteinExistence type="inferred from homology"/>
<feature type="signal peptide" evidence="20">
    <location>
        <begin position="1"/>
        <end position="19"/>
    </location>
</feature>
<comment type="similarity">
    <text evidence="20">Belongs to the peroxidase family. Classical plant (class III) peroxidase subfamily.</text>
</comment>
<feature type="binding site" evidence="16">
    <location>
        <position position="155"/>
    </location>
    <ligand>
        <name>substrate</name>
    </ligand>
</feature>
<dbReference type="PANTHER" id="PTHR31517">
    <property type="match status" value="1"/>
</dbReference>
<feature type="disulfide bond" evidence="19">
    <location>
        <begin position="30"/>
        <end position="109"/>
    </location>
</feature>
<dbReference type="InterPro" id="IPR019794">
    <property type="entry name" value="Peroxidases_AS"/>
</dbReference>
<dbReference type="PRINTS" id="PR00458">
    <property type="entry name" value="PEROXIDASE"/>
</dbReference>
<evidence type="ECO:0000256" key="17">
    <source>
        <dbReference type="PIRSR" id="PIRSR600823-3"/>
    </source>
</evidence>
<dbReference type="SUPFAM" id="SSF48113">
    <property type="entry name" value="Heme-dependent peroxidases"/>
    <property type="match status" value="1"/>
</dbReference>
<dbReference type="InterPro" id="IPR010255">
    <property type="entry name" value="Haem_peroxidase_sf"/>
</dbReference>
<comment type="cofactor">
    <cofactor evidence="17 20">
        <name>heme b</name>
        <dbReference type="ChEBI" id="CHEBI:60344"/>
    </cofactor>
    <text evidence="17 20">Binds 1 heme b (iron(II)-protoporphyrin IX) group per subunit.</text>
</comment>
<dbReference type="PROSITE" id="PS00435">
    <property type="entry name" value="PEROXIDASE_1"/>
    <property type="match status" value="1"/>
</dbReference>
<evidence type="ECO:0000256" key="18">
    <source>
        <dbReference type="PIRSR" id="PIRSR600823-4"/>
    </source>
</evidence>
<dbReference type="GeneID" id="113868167"/>
<evidence type="ECO:0000256" key="4">
    <source>
        <dbReference type="ARBA" id="ARBA00012313"/>
    </source>
</evidence>
<sequence length="315" mass="34354">MKIINIILILFCVLSFALGDLIVGYYDMNCPMAENIVHDVVRRYFLQDASITGGLLRMHFHDCFVTGCDASILIDPTNETSSEKNAGPNLTVRGYEIIDEAKTLLEESCPLTVSCADIITLAARDAVGLAGGPIYLVPTGRKDGLISNPKEVNLPGPYLPVSQALEFFTAKNMSLDEMVTLLGAHTLGFAHCSSFRNRLSSFSGHIDPTMDPALDANLVRICGSSSTNTTKDDPTAVLDATPNVFDNTFYGQLFYKRGVLSIDQQLALDPLSRDIASRFSSDGSAFRESFANAMVKLGYLAVDRGDIRKNCRVFN</sequence>
<reference evidence="22" key="1">
    <citation type="journal article" date="2019" name="Toxins">
        <title>Detection of Abrin-Like and Prepropulchellin-Like Toxin Genes and Transcripts Using Whole Genome Sequencing and Full-Length Transcript Sequencing of Abrus precatorius.</title>
        <authorList>
            <person name="Hovde B.T."/>
            <person name="Daligault H.E."/>
            <person name="Hanschen E.R."/>
            <person name="Kunde Y.A."/>
            <person name="Johnson M.B."/>
            <person name="Starkenburg S.R."/>
            <person name="Johnson S.L."/>
        </authorList>
    </citation>
    <scope>NUCLEOTIDE SEQUENCE [LARGE SCALE GENOMIC DNA]</scope>
</reference>
<evidence type="ECO:0000256" key="14">
    <source>
        <dbReference type="ARBA" id="ARBA00023324"/>
    </source>
</evidence>
<feature type="disulfide bond" evidence="19">
    <location>
        <begin position="63"/>
        <end position="68"/>
    </location>
</feature>
<feature type="binding site" evidence="17">
    <location>
        <position position="241"/>
    </location>
    <ligand>
        <name>Ca(2+)</name>
        <dbReference type="ChEBI" id="CHEBI:29108"/>
        <label>2</label>
    </ligand>
</feature>
<keyword evidence="5 20" id="KW-0964">Secreted</keyword>
<dbReference type="GO" id="GO:0042744">
    <property type="term" value="P:hydrogen peroxide catabolic process"/>
    <property type="evidence" value="ECO:0007669"/>
    <property type="project" value="UniProtKB-KW"/>
</dbReference>
<name>A0A8B8LXC2_ABRPR</name>
<dbReference type="EC" id="1.11.1.7" evidence="4 20"/>
<evidence type="ECO:0000256" key="13">
    <source>
        <dbReference type="ARBA" id="ARBA00023157"/>
    </source>
</evidence>
<feature type="binding site" evidence="17">
    <location>
        <position position="67"/>
    </location>
    <ligand>
        <name>Ca(2+)</name>
        <dbReference type="ChEBI" id="CHEBI:29108"/>
        <label>1</label>
    </ligand>
</feature>
<dbReference type="InterPro" id="IPR000823">
    <property type="entry name" value="Peroxidase_pln"/>
</dbReference>
<dbReference type="PROSITE" id="PS50873">
    <property type="entry name" value="PEROXIDASE_4"/>
    <property type="match status" value="1"/>
</dbReference>
<feature type="binding site" evidence="17">
    <location>
        <position position="246"/>
    </location>
    <ligand>
        <name>Ca(2+)</name>
        <dbReference type="ChEBI" id="CHEBI:29108"/>
        <label>2</label>
    </ligand>
</feature>
<feature type="binding site" evidence="17">
    <location>
        <position position="239"/>
    </location>
    <ligand>
        <name>Ca(2+)</name>
        <dbReference type="ChEBI" id="CHEBI:29108"/>
        <label>2</label>
    </ligand>
</feature>
<evidence type="ECO:0000256" key="2">
    <source>
        <dbReference type="ARBA" id="ARBA00002322"/>
    </source>
</evidence>
<dbReference type="Gene3D" id="1.10.520.10">
    <property type="match status" value="1"/>
</dbReference>
<feature type="binding site" evidence="17">
    <location>
        <position position="186"/>
    </location>
    <ligand>
        <name>Ca(2+)</name>
        <dbReference type="ChEBI" id="CHEBI:29108"/>
        <label>2</label>
    </ligand>
</feature>
<dbReference type="GO" id="GO:0046872">
    <property type="term" value="F:metal ion binding"/>
    <property type="evidence" value="ECO:0007669"/>
    <property type="project" value="UniProtKB-UniRule"/>
</dbReference>
<evidence type="ECO:0000313" key="22">
    <source>
        <dbReference type="Proteomes" id="UP000694853"/>
    </source>
</evidence>
<dbReference type="InterPro" id="IPR033905">
    <property type="entry name" value="Secretory_peroxidase"/>
</dbReference>
<feature type="site" description="Transition state stabilizer" evidence="18">
    <location>
        <position position="57"/>
    </location>
</feature>
<feature type="chain" id="PRO_5034539612" description="Peroxidase" evidence="20">
    <location>
        <begin position="20"/>
        <end position="315"/>
    </location>
</feature>
<evidence type="ECO:0000256" key="9">
    <source>
        <dbReference type="ARBA" id="ARBA00022729"/>
    </source>
</evidence>
<dbReference type="PANTHER" id="PTHR31517:SF59">
    <property type="entry name" value="PEROXIDASE"/>
    <property type="match status" value="1"/>
</dbReference>
<feature type="active site" description="Proton acceptor" evidence="15">
    <location>
        <position position="61"/>
    </location>
</feature>
<comment type="subcellular location">
    <subcellularLocation>
        <location evidence="20">Secreted</location>
    </subcellularLocation>
</comment>
<dbReference type="GO" id="GO:0140825">
    <property type="term" value="F:lactoperoxidase activity"/>
    <property type="evidence" value="ECO:0007669"/>
    <property type="project" value="UniProtKB-EC"/>
</dbReference>
<comment type="similarity">
    <text evidence="3">Belongs to the peroxidase family. Ascorbate peroxidase subfamily.</text>
</comment>
<dbReference type="PRINTS" id="PR00461">
    <property type="entry name" value="PLPEROXIDASE"/>
</dbReference>
<keyword evidence="22" id="KW-1185">Reference proteome</keyword>
<dbReference type="Proteomes" id="UP000694853">
    <property type="component" value="Unplaced"/>
</dbReference>
<feature type="domain" description="Plant heme peroxidase family profile" evidence="21">
    <location>
        <begin position="20"/>
        <end position="315"/>
    </location>
</feature>
<evidence type="ECO:0000256" key="16">
    <source>
        <dbReference type="PIRSR" id="PIRSR600823-2"/>
    </source>
</evidence>
<dbReference type="GO" id="GO:0006979">
    <property type="term" value="P:response to oxidative stress"/>
    <property type="evidence" value="ECO:0007669"/>
    <property type="project" value="UniProtKB-UniRule"/>
</dbReference>
<evidence type="ECO:0000256" key="5">
    <source>
        <dbReference type="ARBA" id="ARBA00022525"/>
    </source>
</evidence>
<evidence type="ECO:0000259" key="21">
    <source>
        <dbReference type="PROSITE" id="PS50873"/>
    </source>
</evidence>
<evidence type="ECO:0000256" key="15">
    <source>
        <dbReference type="PIRSR" id="PIRSR600823-1"/>
    </source>
</evidence>
<keyword evidence="8 17" id="KW-0479">Metal-binding</keyword>